<keyword evidence="3" id="KW-0456">Lyase</keyword>
<keyword evidence="4" id="KW-1185">Reference proteome</keyword>
<dbReference type="InterPro" id="IPR001054">
    <property type="entry name" value="A/G_cyclase"/>
</dbReference>
<dbReference type="Gene3D" id="3.30.70.1230">
    <property type="entry name" value="Nucleotide cyclase"/>
    <property type="match status" value="1"/>
</dbReference>
<reference evidence="3 4" key="1">
    <citation type="submission" date="2024-02" db="EMBL/GenBank/DDBJ databases">
        <title>Adaptive strategies in a cosmopolitan and abundant soil bacterium.</title>
        <authorList>
            <person name="Carini P."/>
        </authorList>
    </citation>
    <scope>NUCLEOTIDE SEQUENCE [LARGE SCALE GENOMIC DNA]</scope>
    <source>
        <strain evidence="3 4">AZCC 1608</strain>
    </source>
</reference>
<feature type="domain" description="Guanylate cyclase" evidence="2">
    <location>
        <begin position="34"/>
        <end position="149"/>
    </location>
</feature>
<comment type="caution">
    <text evidence="3">The sequence shown here is derived from an EMBL/GenBank/DDBJ whole genome shotgun (WGS) entry which is preliminary data.</text>
</comment>
<dbReference type="CDD" id="cd07302">
    <property type="entry name" value="CHD"/>
    <property type="match status" value="1"/>
</dbReference>
<dbReference type="InterPro" id="IPR029787">
    <property type="entry name" value="Nucleotide_cyclase"/>
</dbReference>
<dbReference type="SUPFAM" id="SSF48452">
    <property type="entry name" value="TPR-like"/>
    <property type="match status" value="1"/>
</dbReference>
<feature type="repeat" description="TPR" evidence="1">
    <location>
        <begin position="498"/>
        <end position="531"/>
    </location>
</feature>
<evidence type="ECO:0000259" key="2">
    <source>
        <dbReference type="PROSITE" id="PS50125"/>
    </source>
</evidence>
<organism evidence="3 4">
    <name type="scientific">Bradyrhizobium algeriense</name>
    <dbReference type="NCBI Taxonomy" id="634784"/>
    <lineage>
        <taxon>Bacteria</taxon>
        <taxon>Pseudomonadati</taxon>
        <taxon>Pseudomonadota</taxon>
        <taxon>Alphaproteobacteria</taxon>
        <taxon>Hyphomicrobiales</taxon>
        <taxon>Nitrobacteraceae</taxon>
        <taxon>Bradyrhizobium</taxon>
    </lineage>
</organism>
<dbReference type="Gene3D" id="1.25.40.10">
    <property type="entry name" value="Tetratricopeptide repeat domain"/>
    <property type="match status" value="1"/>
</dbReference>
<proteinExistence type="predicted"/>
<dbReference type="PROSITE" id="PS50005">
    <property type="entry name" value="TPR"/>
    <property type="match status" value="1"/>
</dbReference>
<dbReference type="InterPro" id="IPR019734">
    <property type="entry name" value="TPR_rpt"/>
</dbReference>
<protein>
    <submittedName>
        <fullName evidence="3">Adenylate cyclase</fullName>
        <ecNumber evidence="3">4.6.1.1</ecNumber>
    </submittedName>
</protein>
<evidence type="ECO:0000313" key="3">
    <source>
        <dbReference type="EMBL" id="MEH2553521.1"/>
    </source>
</evidence>
<dbReference type="SUPFAM" id="SSF55073">
    <property type="entry name" value="Nucleotide cyclase"/>
    <property type="match status" value="1"/>
</dbReference>
<dbReference type="Proteomes" id="UP001364224">
    <property type="component" value="Unassembled WGS sequence"/>
</dbReference>
<dbReference type="RefSeq" id="WP_334478011.1">
    <property type="nucleotide sequence ID" value="NZ_JAZHRV010000001.1"/>
</dbReference>
<evidence type="ECO:0000313" key="4">
    <source>
        <dbReference type="Proteomes" id="UP001364224"/>
    </source>
</evidence>
<keyword evidence="1" id="KW-0802">TPR repeat</keyword>
<evidence type="ECO:0000256" key="1">
    <source>
        <dbReference type="PROSITE-ProRule" id="PRU00339"/>
    </source>
</evidence>
<sequence length="641" mass="69831">MNDEAVDKGEEQAARTGRFAVPGAGVALVRQETVVLLVDLVESVRLMREHEAFTVRRWADFVGIVTTEILPRYRGVLVKSLGDGLLARFETVPDAADAAAAMHRTLAAQNVGMPEDQHFDLRAGINAAMAWSDGIDIYGTGVNLAARLATLAGPGETIASASAHEQLAAALASLANPGETIGSATARDELTHGVDASCEDLGECILKHFDKPVRAYRVGPPSPLPSLTRRRDYGTAMQPTIAVIPFSARSDSPAIFDVGNLIADSVIWRLSKAADLKVISRLSTAVFRGRASDVGEVSAHLGATYVLSGAYVADAGKIMVSAELSEARNNQVVWTDRLNGEIGDLLRPESELADRIAQAVHLSVLDAEVEHILTQPLPTLESYSLLLGSIKLMHRSSKEEFLQTRRILDELINRHSRIAAPRAWLGNWYILQVTRGWSEDRKREAVEALSATHAALDRDPSDALALATEGFVYCHLLKDLETARKRCNEAVNANPSHALGWLYLGTVNAFMGEGKAAVDATRRAIELSPLDPQRYYFECLGAAAELSAHQYENAERLARSSLVHHRMHSSTWRALTISLVAQDRMDEAREALARLRQLEPQLTVERYLARMPNAALETGRQWACCLAMAGLPSGNGNSNRH</sequence>
<gene>
    <name evidence="3" type="ORF">V1286_001050</name>
</gene>
<dbReference type="InterPro" id="IPR011990">
    <property type="entry name" value="TPR-like_helical_dom_sf"/>
</dbReference>
<dbReference type="PROSITE" id="PS50125">
    <property type="entry name" value="GUANYLATE_CYCLASE_2"/>
    <property type="match status" value="1"/>
</dbReference>
<dbReference type="EMBL" id="JAZHRV010000001">
    <property type="protein sequence ID" value="MEH2553521.1"/>
    <property type="molecule type" value="Genomic_DNA"/>
</dbReference>
<name>A0ABU8B5Z4_9BRAD</name>
<accession>A0ABU8B5Z4</accession>
<dbReference type="PANTHER" id="PTHR12558:SF33">
    <property type="entry name" value="BLL7664 PROTEIN"/>
    <property type="match status" value="1"/>
</dbReference>
<dbReference type="GO" id="GO:0004016">
    <property type="term" value="F:adenylate cyclase activity"/>
    <property type="evidence" value="ECO:0007669"/>
    <property type="project" value="UniProtKB-EC"/>
</dbReference>
<dbReference type="EC" id="4.6.1.1" evidence="3"/>
<dbReference type="PANTHER" id="PTHR12558">
    <property type="entry name" value="CELL DIVISION CYCLE 16,23,27"/>
    <property type="match status" value="1"/>
</dbReference>